<dbReference type="EMBL" id="BPLR01000657">
    <property type="protein sequence ID" value="GIY96428.1"/>
    <property type="molecule type" value="Genomic_DNA"/>
</dbReference>
<evidence type="ECO:0000313" key="2">
    <source>
        <dbReference type="EMBL" id="GIY96428.1"/>
    </source>
</evidence>
<organism evidence="2 3">
    <name type="scientific">Caerostris extrusa</name>
    <name type="common">Bark spider</name>
    <name type="synonym">Caerostris bankana</name>
    <dbReference type="NCBI Taxonomy" id="172846"/>
    <lineage>
        <taxon>Eukaryota</taxon>
        <taxon>Metazoa</taxon>
        <taxon>Ecdysozoa</taxon>
        <taxon>Arthropoda</taxon>
        <taxon>Chelicerata</taxon>
        <taxon>Arachnida</taxon>
        <taxon>Araneae</taxon>
        <taxon>Araneomorphae</taxon>
        <taxon>Entelegynae</taxon>
        <taxon>Araneoidea</taxon>
        <taxon>Araneidae</taxon>
        <taxon>Caerostris</taxon>
    </lineage>
</organism>
<name>A0AAV4XQ16_CAEEX</name>
<evidence type="ECO:0000313" key="3">
    <source>
        <dbReference type="Proteomes" id="UP001054945"/>
    </source>
</evidence>
<feature type="region of interest" description="Disordered" evidence="1">
    <location>
        <begin position="63"/>
        <end position="83"/>
    </location>
</feature>
<protein>
    <submittedName>
        <fullName evidence="2">Uncharacterized protein</fullName>
    </submittedName>
</protein>
<sequence length="83" mass="9211">MRPYWSMATDKKQLQFETRHHEGWSLTLSLCLLVLAVNNGVAFMPRVALPGVKTPDVLQPLLPETPPCHNGATNSNKGVKAWT</sequence>
<dbReference type="AlphaFoldDB" id="A0AAV4XQ16"/>
<comment type="caution">
    <text evidence="2">The sequence shown here is derived from an EMBL/GenBank/DDBJ whole genome shotgun (WGS) entry which is preliminary data.</text>
</comment>
<gene>
    <name evidence="2" type="primary">AVEN_81590_1</name>
    <name evidence="2" type="ORF">CEXT_355431</name>
</gene>
<reference evidence="2 3" key="1">
    <citation type="submission" date="2021-06" db="EMBL/GenBank/DDBJ databases">
        <title>Caerostris extrusa draft genome.</title>
        <authorList>
            <person name="Kono N."/>
            <person name="Arakawa K."/>
        </authorList>
    </citation>
    <scope>NUCLEOTIDE SEQUENCE [LARGE SCALE GENOMIC DNA]</scope>
</reference>
<proteinExistence type="predicted"/>
<evidence type="ECO:0000256" key="1">
    <source>
        <dbReference type="SAM" id="MobiDB-lite"/>
    </source>
</evidence>
<dbReference type="Proteomes" id="UP001054945">
    <property type="component" value="Unassembled WGS sequence"/>
</dbReference>
<accession>A0AAV4XQ16</accession>
<keyword evidence="3" id="KW-1185">Reference proteome</keyword>